<dbReference type="GO" id="GO:0000324">
    <property type="term" value="C:fungal-type vacuole"/>
    <property type="evidence" value="ECO:0007669"/>
    <property type="project" value="TreeGrafter"/>
</dbReference>
<keyword evidence="11" id="KW-1185">Reference proteome</keyword>
<feature type="transmembrane region" description="Helical" evidence="9">
    <location>
        <begin position="39"/>
        <end position="59"/>
    </location>
</feature>
<dbReference type="EC" id="3.4.19.13" evidence="8"/>
<evidence type="ECO:0000256" key="1">
    <source>
        <dbReference type="ARBA" id="ARBA00001049"/>
    </source>
</evidence>
<dbReference type="InterPro" id="IPR043138">
    <property type="entry name" value="GGT_lsub"/>
</dbReference>
<dbReference type="HOGENOM" id="CLU_014813_4_0_1"/>
<protein>
    <recommendedName>
        <fullName evidence="8">Glutathione hydrolase</fullName>
        <ecNumber evidence="8">2.3.2.2</ecNumber>
        <ecNumber evidence="8">3.4.19.13</ecNumber>
    </recommendedName>
    <alternativeName>
        <fullName evidence="8">Gamma-glutamyltransferase</fullName>
    </alternativeName>
    <alternativeName>
        <fullName evidence="8">Gamma-glutamyltranspeptidase</fullName>
    </alternativeName>
</protein>
<dbReference type="InParanoid" id="K5W5T8"/>
<dbReference type="GO" id="GO:0006751">
    <property type="term" value="P:glutathione catabolic process"/>
    <property type="evidence" value="ECO:0007669"/>
    <property type="project" value="UniProtKB-UniRule"/>
</dbReference>
<accession>K5W5T8</accession>
<proteinExistence type="inferred from homology"/>
<dbReference type="Proteomes" id="UP000008370">
    <property type="component" value="Unassembled WGS sequence"/>
</dbReference>
<dbReference type="PANTHER" id="PTHR11686:SF9">
    <property type="entry name" value="RE13973P"/>
    <property type="match status" value="1"/>
</dbReference>
<dbReference type="UniPathway" id="UPA00204"/>
<dbReference type="SUPFAM" id="SSF56235">
    <property type="entry name" value="N-terminal nucleophile aminohydrolases (Ntn hydrolases)"/>
    <property type="match status" value="1"/>
</dbReference>
<keyword evidence="9" id="KW-0812">Transmembrane</keyword>
<evidence type="ECO:0000256" key="8">
    <source>
        <dbReference type="RuleBase" id="RU368068"/>
    </source>
</evidence>
<feature type="active site" description="Nucleophile" evidence="6">
    <location>
        <position position="437"/>
    </location>
</feature>
<evidence type="ECO:0000313" key="10">
    <source>
        <dbReference type="EMBL" id="EKM54294.1"/>
    </source>
</evidence>
<gene>
    <name evidence="10" type="ORF">PHACADRAFT_258066</name>
</gene>
<evidence type="ECO:0000313" key="11">
    <source>
        <dbReference type="Proteomes" id="UP000008370"/>
    </source>
</evidence>
<feature type="binding site" evidence="7">
    <location>
        <begin position="507"/>
        <end position="508"/>
    </location>
    <ligand>
        <name>L-glutamate</name>
        <dbReference type="ChEBI" id="CHEBI:29985"/>
    </ligand>
</feature>
<organism evidence="10 11">
    <name type="scientific">Phanerochaete carnosa (strain HHB-10118-sp)</name>
    <name type="common">White-rot fungus</name>
    <name type="synonym">Peniophora carnosa</name>
    <dbReference type="NCBI Taxonomy" id="650164"/>
    <lineage>
        <taxon>Eukaryota</taxon>
        <taxon>Fungi</taxon>
        <taxon>Dikarya</taxon>
        <taxon>Basidiomycota</taxon>
        <taxon>Agaricomycotina</taxon>
        <taxon>Agaricomycetes</taxon>
        <taxon>Polyporales</taxon>
        <taxon>Phanerochaetaceae</taxon>
        <taxon>Phanerochaete</taxon>
    </lineage>
</organism>
<dbReference type="EMBL" id="JH930473">
    <property type="protein sequence ID" value="EKM54294.1"/>
    <property type="molecule type" value="Genomic_DNA"/>
</dbReference>
<name>K5W5T8_PHACS</name>
<dbReference type="AlphaFoldDB" id="K5W5T8"/>
<keyword evidence="8" id="KW-0012">Acyltransferase</keyword>
<comment type="function">
    <text evidence="8">Cleaves the gamma-glutamyl peptide bond of glutathione and glutathione conjugates.</text>
</comment>
<dbReference type="OrthoDB" id="1081007at2759"/>
<keyword evidence="8" id="KW-0808">Transferase</keyword>
<evidence type="ECO:0000256" key="5">
    <source>
        <dbReference type="ARBA" id="ARBA00047417"/>
    </source>
</evidence>
<dbReference type="InterPro" id="IPR029055">
    <property type="entry name" value="Ntn_hydrolases_N"/>
</dbReference>
<evidence type="ECO:0000256" key="2">
    <source>
        <dbReference type="ARBA" id="ARBA00001089"/>
    </source>
</evidence>
<dbReference type="GO" id="GO:0103068">
    <property type="term" value="F:leukotriene C4 gamma-glutamyl transferase activity"/>
    <property type="evidence" value="ECO:0007669"/>
    <property type="project" value="UniProtKB-EC"/>
</dbReference>
<feature type="binding site" evidence="7">
    <location>
        <position position="479"/>
    </location>
    <ligand>
        <name>L-glutamate</name>
        <dbReference type="ChEBI" id="CHEBI:29985"/>
    </ligand>
</feature>
<evidence type="ECO:0000256" key="7">
    <source>
        <dbReference type="PIRSR" id="PIRSR600101-2"/>
    </source>
</evidence>
<comment type="catalytic activity">
    <reaction evidence="2 8">
        <text>glutathione + H2O = L-cysteinylglycine + L-glutamate</text>
        <dbReference type="Rhea" id="RHEA:28807"/>
        <dbReference type="ChEBI" id="CHEBI:15377"/>
        <dbReference type="ChEBI" id="CHEBI:29985"/>
        <dbReference type="ChEBI" id="CHEBI:57925"/>
        <dbReference type="ChEBI" id="CHEBI:61694"/>
        <dbReference type="EC" id="3.4.19.13"/>
    </reaction>
</comment>
<reference evidence="10 11" key="1">
    <citation type="journal article" date="2012" name="BMC Genomics">
        <title>Comparative genomics of the white-rot fungi, Phanerochaete carnosa and P. chrysosporium, to elucidate the genetic basis of the distinct wood types they colonize.</title>
        <authorList>
            <person name="Suzuki H."/>
            <person name="MacDonald J."/>
            <person name="Syed K."/>
            <person name="Salamov A."/>
            <person name="Hori C."/>
            <person name="Aerts A."/>
            <person name="Henrissat B."/>
            <person name="Wiebenga A."/>
            <person name="vanKuyk P.A."/>
            <person name="Barry K."/>
            <person name="Lindquist E."/>
            <person name="LaButti K."/>
            <person name="Lapidus A."/>
            <person name="Lucas S."/>
            <person name="Coutinho P."/>
            <person name="Gong Y."/>
            <person name="Samejima M."/>
            <person name="Mahadevan R."/>
            <person name="Abou-Zaid M."/>
            <person name="de Vries R.P."/>
            <person name="Igarashi K."/>
            <person name="Yadav J.S."/>
            <person name="Grigoriev I.V."/>
            <person name="Master E.R."/>
        </authorList>
    </citation>
    <scope>NUCLEOTIDE SEQUENCE [LARGE SCALE GENOMIC DNA]</scope>
    <source>
        <strain evidence="10 11">HHB-10118-sp</strain>
    </source>
</reference>
<feature type="binding site" evidence="7">
    <location>
        <position position="166"/>
    </location>
    <ligand>
        <name>L-glutamate</name>
        <dbReference type="ChEBI" id="CHEBI:29985"/>
    </ligand>
</feature>
<dbReference type="GO" id="GO:0005886">
    <property type="term" value="C:plasma membrane"/>
    <property type="evidence" value="ECO:0007669"/>
    <property type="project" value="TreeGrafter"/>
</dbReference>
<dbReference type="RefSeq" id="XP_007396992.1">
    <property type="nucleotide sequence ID" value="XM_007396930.1"/>
</dbReference>
<comment type="catalytic activity">
    <reaction evidence="5 8">
        <text>an N-terminal (5-L-glutamyl)-[peptide] + an alpha-amino acid = 5-L-glutamyl amino acid + an N-terminal L-alpha-aminoacyl-[peptide]</text>
        <dbReference type="Rhea" id="RHEA:23904"/>
        <dbReference type="Rhea" id="RHEA-COMP:9780"/>
        <dbReference type="Rhea" id="RHEA-COMP:9795"/>
        <dbReference type="ChEBI" id="CHEBI:77644"/>
        <dbReference type="ChEBI" id="CHEBI:78597"/>
        <dbReference type="ChEBI" id="CHEBI:78599"/>
        <dbReference type="ChEBI" id="CHEBI:78608"/>
        <dbReference type="EC" id="2.3.2.2"/>
    </reaction>
</comment>
<evidence type="ECO:0000256" key="9">
    <source>
        <dbReference type="SAM" id="Phobius"/>
    </source>
</evidence>
<comment type="pathway">
    <text evidence="3 8">Sulfur metabolism; glutathione metabolism.</text>
</comment>
<evidence type="ECO:0000256" key="6">
    <source>
        <dbReference type="PIRSR" id="PIRSR600101-1"/>
    </source>
</evidence>
<dbReference type="KEGG" id="pco:PHACADRAFT_258066"/>
<comment type="similarity">
    <text evidence="4">Belongs to the gamma-glutamyltransferase family.</text>
</comment>
<dbReference type="PANTHER" id="PTHR11686">
    <property type="entry name" value="GAMMA GLUTAMYL TRANSPEPTIDASE"/>
    <property type="match status" value="1"/>
</dbReference>
<sequence length="626" mass="68231">MANVLQVKRVKADSPAMLPLHQDSDLACPSSRRRSRRPLFLTAFVAITLLYAASQRTWLREHDAESRLTVNHACAGRSCARNPAWLVKAKHGAVASENELCSNVGVDTLKKGGNAVDAAVSTTLCIGVVNMFSSGLGGGGFMTVRLPPSMVNSTSNSSEVYTIDFRETAPAAAYETMYIGKPDAARFGGLAVGVPGELRGLEKAHELWGSVPWADLVAPAMELAKGWRVQKELERRIEIFSRVMLNYDDWKAIFAPEGCLLREGDIIRRTALSHTLECIAKEGPDVFYKGPIAEALLKKIRETGGIMAQEDFDNYKVHVRPALKGMYRGRTIYTTHAPTSGAVLLHMFNLAEMFEDFVDSGRTPLNVHRLVEIMKFGFAARTRLADPDFLSTKEIITIDRIPTKEFAEKIFANITDEHTHTPEYYQPVYDVPIDHGTSHSSIVDKNGMAVAITSTVNLIFGSQVLDSETGVLLNDELDDFSIPGTPNAFGLFPSPYNYPQPGKRPLSSTAPTIIEDSDGALWAVIGGSGGSRIFPALFQTLMNLDWGLDASGAVEFGRVHDQLFPAVVDVDNVYPAALLDGLRARGHNVSVADVNRIAAVVQLVTQESGTLYAASDSRKRGKAAGY</sequence>
<keyword evidence="9" id="KW-0472">Membrane</keyword>
<comment type="catalytic activity">
    <reaction evidence="1 8">
        <text>an S-substituted glutathione + H2O = an S-substituted L-cysteinylglycine + L-glutamate</text>
        <dbReference type="Rhea" id="RHEA:59468"/>
        <dbReference type="ChEBI" id="CHEBI:15377"/>
        <dbReference type="ChEBI" id="CHEBI:29985"/>
        <dbReference type="ChEBI" id="CHEBI:90779"/>
        <dbReference type="ChEBI" id="CHEBI:143103"/>
        <dbReference type="EC" id="3.4.19.13"/>
    </reaction>
</comment>
<dbReference type="Gene3D" id="1.10.246.130">
    <property type="match status" value="1"/>
</dbReference>
<keyword evidence="8" id="KW-0378">Hydrolase</keyword>
<dbReference type="InterPro" id="IPR000101">
    <property type="entry name" value="GGT_peptidase"/>
</dbReference>
<evidence type="ECO:0000256" key="3">
    <source>
        <dbReference type="ARBA" id="ARBA00005115"/>
    </source>
</evidence>
<feature type="binding site" evidence="7">
    <location>
        <begin position="455"/>
        <end position="457"/>
    </location>
    <ligand>
        <name>L-glutamate</name>
        <dbReference type="ChEBI" id="CHEBI:29985"/>
    </ligand>
</feature>
<dbReference type="NCBIfam" id="TIGR00066">
    <property type="entry name" value="g_glut_trans"/>
    <property type="match status" value="1"/>
</dbReference>
<dbReference type="PRINTS" id="PR01210">
    <property type="entry name" value="GGTRANSPTASE"/>
</dbReference>
<feature type="binding site" evidence="7">
    <location>
        <position position="530"/>
    </location>
    <ligand>
        <name>L-glutamate</name>
        <dbReference type="ChEBI" id="CHEBI:29985"/>
    </ligand>
</feature>
<dbReference type="GO" id="GO:0036374">
    <property type="term" value="F:glutathione hydrolase activity"/>
    <property type="evidence" value="ECO:0007669"/>
    <property type="project" value="UniProtKB-UniRule"/>
</dbReference>
<dbReference type="InterPro" id="IPR043137">
    <property type="entry name" value="GGT_ssub_C"/>
</dbReference>
<dbReference type="GeneID" id="18917015"/>
<dbReference type="FunFam" id="3.60.20.40:FF:000001">
    <property type="entry name" value="Gamma-glutamyltranspeptidase 1"/>
    <property type="match status" value="1"/>
</dbReference>
<dbReference type="EC" id="2.3.2.2" evidence="8"/>
<keyword evidence="9" id="KW-1133">Transmembrane helix</keyword>
<dbReference type="FunCoup" id="K5W5T8">
    <property type="interactions" value="114"/>
</dbReference>
<dbReference type="STRING" id="650164.K5W5T8"/>
<evidence type="ECO:0000256" key="4">
    <source>
        <dbReference type="ARBA" id="ARBA00009381"/>
    </source>
</evidence>
<dbReference type="Gene3D" id="3.60.20.40">
    <property type="match status" value="1"/>
</dbReference>
<dbReference type="Pfam" id="PF01019">
    <property type="entry name" value="G_glu_transpept"/>
    <property type="match status" value="1"/>
</dbReference>